<dbReference type="GO" id="GO:0006974">
    <property type="term" value="P:DNA damage response"/>
    <property type="evidence" value="ECO:0007669"/>
    <property type="project" value="TreeGrafter"/>
</dbReference>
<evidence type="ECO:0000256" key="1">
    <source>
        <dbReference type="SAM" id="Phobius"/>
    </source>
</evidence>
<accession>A0A5P2G4F1</accession>
<keyword evidence="1" id="KW-0812">Transmembrane</keyword>
<sequence>MKNSTSAIIIAVAIIFAAIIGKSAYKYKFKSNQTITVTGMAEKDFDSDLIVWSGSYGRSSSDLKSAYTALKEDEGTIRNYLTQKGLNANEIVFSAVDISKNYTNETDENNRSTSVFSGYTLSQTVKIESNNVNKVEAISREVTELIEKDIAFTSSSPSYYFTKLAELKLDLLSKASADAKSRATSIAENTGSNIGDLKTANMGIFQITGKNSNEDYSYGGAFNTSSRRKTASITLRSEYLVK</sequence>
<dbReference type="OrthoDB" id="9785289at2"/>
<dbReference type="InterPro" id="IPR016907">
    <property type="entry name" value="UCP029033"/>
</dbReference>
<evidence type="ECO:0000313" key="3">
    <source>
        <dbReference type="Proteomes" id="UP000292424"/>
    </source>
</evidence>
<dbReference type="Gene3D" id="3.30.70.2970">
    <property type="entry name" value="Protein of unknown function (DUF541), domain 2"/>
    <property type="match status" value="1"/>
</dbReference>
<keyword evidence="1" id="KW-0472">Membrane</keyword>
<keyword evidence="1" id="KW-1133">Transmembrane helix</keyword>
<dbReference type="InterPro" id="IPR052022">
    <property type="entry name" value="26kDa_periplasmic_antigen"/>
</dbReference>
<gene>
    <name evidence="2" type="ORF">E0W69_008230</name>
</gene>
<feature type="transmembrane region" description="Helical" evidence="1">
    <location>
        <begin position="6"/>
        <end position="25"/>
    </location>
</feature>
<name>A0A5P2G4F1_9BACT</name>
<dbReference type="PANTHER" id="PTHR34387">
    <property type="entry name" value="SLR1258 PROTEIN"/>
    <property type="match status" value="1"/>
</dbReference>
<dbReference type="RefSeq" id="WP_131329602.1">
    <property type="nucleotide sequence ID" value="NZ_CP044016.1"/>
</dbReference>
<dbReference type="PIRSF" id="PIRSF029033">
    <property type="entry name" value="UCP029033"/>
    <property type="match status" value="1"/>
</dbReference>
<organism evidence="2 3">
    <name type="scientific">Rhizosphaericola mali</name>
    <dbReference type="NCBI Taxonomy" id="2545455"/>
    <lineage>
        <taxon>Bacteria</taxon>
        <taxon>Pseudomonadati</taxon>
        <taxon>Bacteroidota</taxon>
        <taxon>Chitinophagia</taxon>
        <taxon>Chitinophagales</taxon>
        <taxon>Chitinophagaceae</taxon>
        <taxon>Rhizosphaericola</taxon>
    </lineage>
</organism>
<dbReference type="KEGG" id="arac:E0W69_008230"/>
<dbReference type="EMBL" id="CP044016">
    <property type="protein sequence ID" value="QES88640.1"/>
    <property type="molecule type" value="Genomic_DNA"/>
</dbReference>
<protein>
    <submittedName>
        <fullName evidence="2">SIMPL domain-containing protein</fullName>
    </submittedName>
</protein>
<evidence type="ECO:0000313" key="2">
    <source>
        <dbReference type="EMBL" id="QES88640.1"/>
    </source>
</evidence>
<keyword evidence="3" id="KW-1185">Reference proteome</keyword>
<dbReference type="AlphaFoldDB" id="A0A5P2G4F1"/>
<proteinExistence type="predicted"/>
<dbReference type="Pfam" id="PF04402">
    <property type="entry name" value="SIMPL"/>
    <property type="match status" value="1"/>
</dbReference>
<dbReference type="InterPro" id="IPR007497">
    <property type="entry name" value="SIMPL/DUF541"/>
</dbReference>
<reference evidence="2 3" key="1">
    <citation type="submission" date="2019-09" db="EMBL/GenBank/DDBJ databases">
        <title>Complete genome sequence of Arachidicoccus sp. B3-10 isolated from apple orchard soil.</title>
        <authorList>
            <person name="Kim H.S."/>
            <person name="Han K.-I."/>
            <person name="Suh M.K."/>
            <person name="Lee K.C."/>
            <person name="Eom M.K."/>
            <person name="Kim J.-S."/>
            <person name="Kang S.W."/>
            <person name="Sin Y."/>
            <person name="Lee J.-S."/>
        </authorList>
    </citation>
    <scope>NUCLEOTIDE SEQUENCE [LARGE SCALE GENOMIC DNA]</scope>
    <source>
        <strain evidence="2 3">B3-10</strain>
    </source>
</reference>
<dbReference type="PANTHER" id="PTHR34387:SF2">
    <property type="entry name" value="SLR1258 PROTEIN"/>
    <property type="match status" value="1"/>
</dbReference>
<dbReference type="Proteomes" id="UP000292424">
    <property type="component" value="Chromosome"/>
</dbReference>